<accession>A0AA40XA59</accession>
<reference evidence="1" key="1">
    <citation type="submission" date="2020-11" db="EMBL/GenBank/DDBJ databases">
        <title>Antibiotic susceptibility profiles of Pediococcus pentosaceus from various origins and their implications for the safety assessment of strains with food-technology applications.</title>
        <authorList>
            <person name="Shani N."/>
            <person name="Oberhaensli S."/>
            <person name="Arias E."/>
        </authorList>
    </citation>
    <scope>NUCLEOTIDE SEQUENCE</scope>
    <source>
        <strain evidence="1">FAM 19164</strain>
    </source>
</reference>
<gene>
    <name evidence="1" type="ORF">ITQ97_07310</name>
</gene>
<sequence length="46" mass="5811">MKRLTEMTTEDIIRELYGNDYTLQELDRIKEALEEQYQEWRKRNFN</sequence>
<proteinExistence type="predicted"/>
<dbReference type="EMBL" id="JADOFV010000004">
    <property type="protein sequence ID" value="MBF7127609.1"/>
    <property type="molecule type" value="Genomic_DNA"/>
</dbReference>
<evidence type="ECO:0000313" key="1">
    <source>
        <dbReference type="EMBL" id="MBF7127609.1"/>
    </source>
</evidence>
<organism evidence="1 2">
    <name type="scientific">Pediococcus pentosaceus</name>
    <dbReference type="NCBI Taxonomy" id="1255"/>
    <lineage>
        <taxon>Bacteria</taxon>
        <taxon>Bacillati</taxon>
        <taxon>Bacillota</taxon>
        <taxon>Bacilli</taxon>
        <taxon>Lactobacillales</taxon>
        <taxon>Lactobacillaceae</taxon>
        <taxon>Pediococcus</taxon>
    </lineage>
</organism>
<dbReference type="Proteomes" id="UP000743107">
    <property type="component" value="Unassembled WGS sequence"/>
</dbReference>
<comment type="caution">
    <text evidence="1">The sequence shown here is derived from an EMBL/GenBank/DDBJ whole genome shotgun (WGS) entry which is preliminary data.</text>
</comment>
<dbReference type="GeneID" id="51432653"/>
<name>A0AA40XA59_PEDPE</name>
<protein>
    <submittedName>
        <fullName evidence="1">Uncharacterized protein</fullName>
    </submittedName>
</protein>
<evidence type="ECO:0000313" key="2">
    <source>
        <dbReference type="Proteomes" id="UP000743107"/>
    </source>
</evidence>
<dbReference type="AlphaFoldDB" id="A0AA40XA59"/>
<dbReference type="RefSeq" id="WP_011673422.1">
    <property type="nucleotide sequence ID" value="NZ_JABJXG010000014.1"/>
</dbReference>